<dbReference type="AlphaFoldDB" id="A0A8H4UCN3"/>
<name>A0A8H4UCN3_9HYPO</name>
<dbReference type="OrthoDB" id="300709at2759"/>
<accession>A0A8H4UCN3</accession>
<proteinExistence type="inferred from homology"/>
<keyword evidence="2" id="KW-0521">NADP</keyword>
<evidence type="ECO:0000256" key="1">
    <source>
        <dbReference type="ARBA" id="ARBA00006328"/>
    </source>
</evidence>
<dbReference type="Gene3D" id="3.90.25.10">
    <property type="entry name" value="UDP-galactose 4-epimerase, domain 1"/>
    <property type="match status" value="1"/>
</dbReference>
<gene>
    <name evidence="4" type="ORF">FZEAL_9266</name>
</gene>
<reference evidence="4" key="1">
    <citation type="journal article" date="2020" name="BMC Genomics">
        <title>Correction to: Identification and distribution of gene clusters required for synthesis of sphingolipid metabolism inhibitors in diverse species of the filamentous fungus Fusarium.</title>
        <authorList>
            <person name="Kim H.S."/>
            <person name="Lohmar J.M."/>
            <person name="Busman M."/>
            <person name="Brown D.W."/>
            <person name="Naumann T.A."/>
            <person name="Divon H.H."/>
            <person name="Lysoe E."/>
            <person name="Uhlig S."/>
            <person name="Proctor R.H."/>
        </authorList>
    </citation>
    <scope>NUCLEOTIDE SEQUENCE</scope>
    <source>
        <strain evidence="4">NRRL 22465</strain>
    </source>
</reference>
<dbReference type="EMBL" id="JABEYC010000842">
    <property type="protein sequence ID" value="KAF4973674.1"/>
    <property type="molecule type" value="Genomic_DNA"/>
</dbReference>
<dbReference type="Pfam" id="PF05368">
    <property type="entry name" value="NmrA"/>
    <property type="match status" value="1"/>
</dbReference>
<keyword evidence="5" id="KW-1185">Reference proteome</keyword>
<dbReference type="InterPro" id="IPR051164">
    <property type="entry name" value="NmrA-like_oxidored"/>
</dbReference>
<organism evidence="4 5">
    <name type="scientific">Fusarium zealandicum</name>
    <dbReference type="NCBI Taxonomy" id="1053134"/>
    <lineage>
        <taxon>Eukaryota</taxon>
        <taxon>Fungi</taxon>
        <taxon>Dikarya</taxon>
        <taxon>Ascomycota</taxon>
        <taxon>Pezizomycotina</taxon>
        <taxon>Sordariomycetes</taxon>
        <taxon>Hypocreomycetidae</taxon>
        <taxon>Hypocreales</taxon>
        <taxon>Nectriaceae</taxon>
        <taxon>Fusarium</taxon>
        <taxon>Fusarium staphyleae species complex</taxon>
    </lineage>
</organism>
<evidence type="ECO:0000256" key="2">
    <source>
        <dbReference type="ARBA" id="ARBA00022857"/>
    </source>
</evidence>
<feature type="domain" description="NmrA-like" evidence="3">
    <location>
        <begin position="4"/>
        <end position="276"/>
    </location>
</feature>
<reference evidence="4" key="2">
    <citation type="submission" date="2020-05" db="EMBL/GenBank/DDBJ databases">
        <authorList>
            <person name="Kim H.-S."/>
            <person name="Proctor R.H."/>
            <person name="Brown D.W."/>
        </authorList>
    </citation>
    <scope>NUCLEOTIDE SEQUENCE</scope>
    <source>
        <strain evidence="4">NRRL 22465</strain>
    </source>
</reference>
<dbReference type="PANTHER" id="PTHR42748">
    <property type="entry name" value="NITROGEN METABOLITE REPRESSION PROTEIN NMRA FAMILY MEMBER"/>
    <property type="match status" value="1"/>
</dbReference>
<dbReference type="GO" id="GO:0005634">
    <property type="term" value="C:nucleus"/>
    <property type="evidence" value="ECO:0007669"/>
    <property type="project" value="TreeGrafter"/>
</dbReference>
<dbReference type="Gene3D" id="3.40.50.720">
    <property type="entry name" value="NAD(P)-binding Rossmann-like Domain"/>
    <property type="match status" value="1"/>
</dbReference>
<evidence type="ECO:0000313" key="4">
    <source>
        <dbReference type="EMBL" id="KAF4973674.1"/>
    </source>
</evidence>
<comment type="similarity">
    <text evidence="1">Belongs to the NmrA-type oxidoreductase family.</text>
</comment>
<dbReference type="PANTHER" id="PTHR42748:SF29">
    <property type="entry name" value="NMRA-LIKE DOMAIN-CONTAINING PROTEIN"/>
    <property type="match status" value="1"/>
</dbReference>
<protein>
    <recommendedName>
        <fullName evidence="3">NmrA-like domain-containing protein</fullName>
    </recommendedName>
</protein>
<dbReference type="CDD" id="cd05251">
    <property type="entry name" value="NmrA_like_SDR_a"/>
    <property type="match status" value="1"/>
</dbReference>
<sequence length="330" mass="35849">MSTSKIIAVIGATGNQGSSVVKTFLDLPGWHVRGLTRQPTSTKAQVIGALGAEMVQADLEDVASLVKAFQGAHAIFVNTDFWLTYLTAMAAGNDRATSSTLGYNAEVQHAKNAAIAASRSQTLEKFIYSTLGPMKAVSGGKYSHCYHWDTKAEAANYIEKELPQLNKKTSLIYMGAYSTNPFLIPQRNAETGKYAIAMPAPIDTVFPIIDAEKSTGPFVRALVEDEPAGTKLLAYDSNLNAGEVLDAWREVTGKEAEFVQLSMEGMHELTGLPYEVLEGPAFIAEYGYVAGVEGIIFPEQLKSKVETATYKEFLASQDDEFLLNFQPPKI</sequence>
<comment type="caution">
    <text evidence="4">The sequence shown here is derived from an EMBL/GenBank/DDBJ whole genome shotgun (WGS) entry which is preliminary data.</text>
</comment>
<evidence type="ECO:0000259" key="3">
    <source>
        <dbReference type="Pfam" id="PF05368"/>
    </source>
</evidence>
<dbReference type="Proteomes" id="UP000635477">
    <property type="component" value="Unassembled WGS sequence"/>
</dbReference>
<dbReference type="SUPFAM" id="SSF51735">
    <property type="entry name" value="NAD(P)-binding Rossmann-fold domains"/>
    <property type="match status" value="1"/>
</dbReference>
<evidence type="ECO:0000313" key="5">
    <source>
        <dbReference type="Proteomes" id="UP000635477"/>
    </source>
</evidence>
<dbReference type="InterPro" id="IPR008030">
    <property type="entry name" value="NmrA-like"/>
</dbReference>
<dbReference type="InterPro" id="IPR036291">
    <property type="entry name" value="NAD(P)-bd_dom_sf"/>
</dbReference>